<reference evidence="3" key="1">
    <citation type="journal article" date="2013" name="Nat. Genet.">
        <title>The duck genome and transcriptome provide insight into an avian influenza virus reservoir species.</title>
        <authorList>
            <person name="Huang Y."/>
            <person name="Li Y."/>
            <person name="Burt D.W."/>
            <person name="Chen H."/>
            <person name="Zhang Y."/>
            <person name="Qian W."/>
            <person name="Kim H."/>
            <person name="Gan S."/>
            <person name="Zhao Y."/>
            <person name="Li J."/>
            <person name="Yi K."/>
            <person name="Feng H."/>
            <person name="Zhu P."/>
            <person name="Li B."/>
            <person name="Liu Q."/>
            <person name="Fairley S."/>
            <person name="Magor K.E."/>
            <person name="Du Z."/>
            <person name="Hu X."/>
            <person name="Goodman L."/>
            <person name="Tafer H."/>
            <person name="Vignal A."/>
            <person name="Lee T."/>
            <person name="Kim K.W."/>
            <person name="Sheng Z."/>
            <person name="An Y."/>
            <person name="Searle S."/>
            <person name="Herrero J."/>
            <person name="Groenen M.A."/>
            <person name="Crooijmans R.P."/>
            <person name="Faraut T."/>
            <person name="Cai Q."/>
            <person name="Webster R.G."/>
            <person name="Aldridge J.R."/>
            <person name="Warren W.C."/>
            <person name="Bartschat S."/>
            <person name="Kehr S."/>
            <person name="Marz M."/>
            <person name="Stadler P.F."/>
            <person name="Smith J."/>
            <person name="Kraus R.H."/>
            <person name="Zhao Y."/>
            <person name="Ren L."/>
            <person name="Fei J."/>
            <person name="Morisson M."/>
            <person name="Kaiser P."/>
            <person name="Griffin D.K."/>
            <person name="Rao M."/>
            <person name="Pitel F."/>
            <person name="Wang J."/>
            <person name="Li N."/>
        </authorList>
    </citation>
    <scope>NUCLEOTIDE SEQUENCE [LARGE SCALE GENOMIC DNA]</scope>
</reference>
<keyword evidence="3" id="KW-1185">Reference proteome</keyword>
<dbReference type="InterPro" id="IPR043443">
    <property type="entry name" value="FYB1/2-like"/>
</dbReference>
<dbReference type="EMBL" id="KB744134">
    <property type="protein sequence ID" value="EOA95938.1"/>
    <property type="molecule type" value="Genomic_DNA"/>
</dbReference>
<dbReference type="Proteomes" id="UP000296049">
    <property type="component" value="Unassembled WGS sequence"/>
</dbReference>
<name>R0KRQ8_ANAPL</name>
<sequence>PVSETPEWMTRLKKGIAQDASSQPAPAKPGGRDVLNKEVGATSDPPQRNQAQQKWPLVKDKGAPAVPAKGAAVAASSDAVGSTQETGHPALPRRKPLPHVMTLGAKPAKPRRPPAVDLEKFRAAARPGMPGRPAVEPRSTKMG</sequence>
<feature type="non-terminal residue" evidence="2">
    <location>
        <position position="143"/>
    </location>
</feature>
<protein>
    <submittedName>
        <fullName evidence="2">Uncharacterized protein</fullName>
    </submittedName>
</protein>
<feature type="compositionally biased region" description="Low complexity" evidence="1">
    <location>
        <begin position="124"/>
        <end position="134"/>
    </location>
</feature>
<dbReference type="GO" id="GO:0072659">
    <property type="term" value="P:protein localization to plasma membrane"/>
    <property type="evidence" value="ECO:0007669"/>
    <property type="project" value="TreeGrafter"/>
</dbReference>
<dbReference type="PANTHER" id="PTHR16830:SF11">
    <property type="entry name" value="PML-RARA-REGULATED ADAPTER MOLECULE 1"/>
    <property type="match status" value="1"/>
</dbReference>
<evidence type="ECO:0000313" key="3">
    <source>
        <dbReference type="Proteomes" id="UP000296049"/>
    </source>
</evidence>
<accession>R0KRQ8</accession>
<evidence type="ECO:0000313" key="2">
    <source>
        <dbReference type="EMBL" id="EOA95938.1"/>
    </source>
</evidence>
<evidence type="ECO:0000256" key="1">
    <source>
        <dbReference type="SAM" id="MobiDB-lite"/>
    </source>
</evidence>
<gene>
    <name evidence="2" type="ORF">Anapl_12905</name>
</gene>
<feature type="compositionally biased region" description="Polar residues" evidence="1">
    <location>
        <begin position="44"/>
        <end position="53"/>
    </location>
</feature>
<dbReference type="GO" id="GO:0050852">
    <property type="term" value="P:T cell receptor signaling pathway"/>
    <property type="evidence" value="ECO:0007669"/>
    <property type="project" value="TreeGrafter"/>
</dbReference>
<feature type="non-terminal residue" evidence="2">
    <location>
        <position position="1"/>
    </location>
</feature>
<dbReference type="AlphaFoldDB" id="R0KRQ8"/>
<dbReference type="GO" id="GO:0005886">
    <property type="term" value="C:plasma membrane"/>
    <property type="evidence" value="ECO:0007669"/>
    <property type="project" value="InterPro"/>
</dbReference>
<organism evidence="2 3">
    <name type="scientific">Anas platyrhynchos</name>
    <name type="common">Mallard</name>
    <name type="synonym">Anas boschas</name>
    <dbReference type="NCBI Taxonomy" id="8839"/>
    <lineage>
        <taxon>Eukaryota</taxon>
        <taxon>Metazoa</taxon>
        <taxon>Chordata</taxon>
        <taxon>Craniata</taxon>
        <taxon>Vertebrata</taxon>
        <taxon>Euteleostomi</taxon>
        <taxon>Archelosauria</taxon>
        <taxon>Archosauria</taxon>
        <taxon>Dinosauria</taxon>
        <taxon>Saurischia</taxon>
        <taxon>Theropoda</taxon>
        <taxon>Coelurosauria</taxon>
        <taxon>Aves</taxon>
        <taxon>Neognathae</taxon>
        <taxon>Galloanserae</taxon>
        <taxon>Anseriformes</taxon>
        <taxon>Anatidae</taxon>
        <taxon>Anatinae</taxon>
        <taxon>Anas</taxon>
    </lineage>
</organism>
<proteinExistence type="predicted"/>
<feature type="region of interest" description="Disordered" evidence="1">
    <location>
        <begin position="1"/>
        <end position="143"/>
    </location>
</feature>
<feature type="compositionally biased region" description="Low complexity" evidence="1">
    <location>
        <begin position="63"/>
        <end position="82"/>
    </location>
</feature>
<dbReference type="PANTHER" id="PTHR16830">
    <property type="entry name" value="SH2 CONTAINING ADAPTOR PRAM-1 RELATED"/>
    <property type="match status" value="1"/>
</dbReference>
<dbReference type="GO" id="GO:0007229">
    <property type="term" value="P:integrin-mediated signaling pathway"/>
    <property type="evidence" value="ECO:0007669"/>
    <property type="project" value="InterPro"/>
</dbReference>